<sequence length="365" mass="38664">MLLLNPGPVTLSERVRRSLLQTDLCHREDEFFDLQDEIRARLLDVYALDAARWAPVLLTGSGTAAVEAMMSSLPGADARLLIIENGVYGERMSAIATRHGIAHETVRHAWGAPVDVAAVIARLDTATPAMPAVTHVGIVHHETTTGRLNAVGAVGAACRARGIGVLLDAVSSFGAEMIDFAGWGITAAAATANKCLHGVPGACFVIAARDALAQAAPRTLYLDLPAWARAQDARGTPFTPSVHAYYALLEALREFADEGGLDARQARYAALADQARAGLAAMGIEGLLEPRDASVVLRAYRLPDGIDYPLLHDTLKRHGFVIYAGQGALAKAMFRISTMGAITAPDIDRLLAVIRGLLAARPAAD</sequence>
<evidence type="ECO:0000256" key="3">
    <source>
        <dbReference type="ARBA" id="ARBA00022679"/>
    </source>
</evidence>
<comment type="similarity">
    <text evidence="7">Belongs to the class-V pyridoxal-phosphate-dependent aminotransferase family. PhnW subfamily.</text>
</comment>
<dbReference type="RefSeq" id="WP_267848063.1">
    <property type="nucleotide sequence ID" value="NZ_JAPMXC010000002.1"/>
</dbReference>
<reference evidence="9" key="1">
    <citation type="submission" date="2022-11" db="EMBL/GenBank/DDBJ databases">
        <title>Robbsia betulipollinis sp. nov., isolated from pollen of birch (Betula pendula).</title>
        <authorList>
            <person name="Shi H."/>
            <person name="Ambika Manirajan B."/>
            <person name="Ratering S."/>
            <person name="Geissler-Plaum R."/>
            <person name="Schnell S."/>
        </authorList>
    </citation>
    <scope>NUCLEOTIDE SEQUENCE</scope>
    <source>
        <strain evidence="9">Bb-Pol-6</strain>
    </source>
</reference>
<name>A0ABT3ZN38_9BURK</name>
<evidence type="ECO:0000313" key="10">
    <source>
        <dbReference type="Proteomes" id="UP001082899"/>
    </source>
</evidence>
<comment type="cofactor">
    <cofactor evidence="1 7">
        <name>pyridoxal 5'-phosphate</name>
        <dbReference type="ChEBI" id="CHEBI:597326"/>
    </cofactor>
</comment>
<dbReference type="InterPro" id="IPR015421">
    <property type="entry name" value="PyrdxlP-dep_Trfase_major"/>
</dbReference>
<dbReference type="InterPro" id="IPR012703">
    <property type="entry name" value="NH2EtPonate_pyrv_transaminase"/>
</dbReference>
<dbReference type="HAMAP" id="MF_01376">
    <property type="entry name" value="PhnW_aminotrans_5"/>
    <property type="match status" value="1"/>
</dbReference>
<keyword evidence="2 7" id="KW-0032">Aminotransferase</keyword>
<evidence type="ECO:0000256" key="1">
    <source>
        <dbReference type="ARBA" id="ARBA00001933"/>
    </source>
</evidence>
<dbReference type="InterPro" id="IPR000192">
    <property type="entry name" value="Aminotrans_V_dom"/>
</dbReference>
<accession>A0ABT3ZN38</accession>
<evidence type="ECO:0000256" key="4">
    <source>
        <dbReference type="ARBA" id="ARBA00022898"/>
    </source>
</evidence>
<feature type="domain" description="Aminotransferase class V" evidence="8">
    <location>
        <begin position="54"/>
        <end position="350"/>
    </location>
</feature>
<evidence type="ECO:0000256" key="5">
    <source>
        <dbReference type="ARBA" id="ARBA00023317"/>
    </source>
</evidence>
<comment type="catalytic activity">
    <reaction evidence="6 7">
        <text>(2-aminoethyl)phosphonate + pyruvate = phosphonoacetaldehyde + L-alanine</text>
        <dbReference type="Rhea" id="RHEA:17021"/>
        <dbReference type="ChEBI" id="CHEBI:15361"/>
        <dbReference type="ChEBI" id="CHEBI:57418"/>
        <dbReference type="ChEBI" id="CHEBI:57972"/>
        <dbReference type="ChEBI" id="CHEBI:58383"/>
        <dbReference type="EC" id="2.6.1.37"/>
    </reaction>
</comment>
<protein>
    <recommendedName>
        <fullName evidence="7">2-aminoethylphosphonate--pyruvate transaminase</fullName>
        <ecNumber evidence="7">2.6.1.37</ecNumber>
    </recommendedName>
    <alternativeName>
        <fullName evidence="7">2-aminoethylphosphonate aminotransferase</fullName>
    </alternativeName>
    <alternativeName>
        <fullName evidence="7">AEP transaminase</fullName>
        <shortName evidence="7">AEPT</shortName>
    </alternativeName>
</protein>
<dbReference type="Gene3D" id="3.90.1150.10">
    <property type="entry name" value="Aspartate Aminotransferase, domain 1"/>
    <property type="match status" value="1"/>
</dbReference>
<dbReference type="PANTHER" id="PTHR42778:SF1">
    <property type="entry name" value="2-AMINOETHYLPHOSPHONATE--PYRUVATE TRANSAMINASE"/>
    <property type="match status" value="1"/>
</dbReference>
<dbReference type="GO" id="GO:0008483">
    <property type="term" value="F:transaminase activity"/>
    <property type="evidence" value="ECO:0007669"/>
    <property type="project" value="UniProtKB-KW"/>
</dbReference>
<evidence type="ECO:0000256" key="6">
    <source>
        <dbReference type="ARBA" id="ARBA00049460"/>
    </source>
</evidence>
<evidence type="ECO:0000259" key="8">
    <source>
        <dbReference type="Pfam" id="PF00266"/>
    </source>
</evidence>
<organism evidence="9 10">
    <name type="scientific">Robbsia betulipollinis</name>
    <dbReference type="NCBI Taxonomy" id="2981849"/>
    <lineage>
        <taxon>Bacteria</taxon>
        <taxon>Pseudomonadati</taxon>
        <taxon>Pseudomonadota</taxon>
        <taxon>Betaproteobacteria</taxon>
        <taxon>Burkholderiales</taxon>
        <taxon>Burkholderiaceae</taxon>
        <taxon>Robbsia</taxon>
    </lineage>
</organism>
<gene>
    <name evidence="7" type="primary">phnW</name>
    <name evidence="9" type="ORF">OVY01_11970</name>
</gene>
<dbReference type="Proteomes" id="UP001082899">
    <property type="component" value="Unassembled WGS sequence"/>
</dbReference>
<dbReference type="NCBIfam" id="TIGR03301">
    <property type="entry name" value="PhnW-AepZ"/>
    <property type="match status" value="1"/>
</dbReference>
<dbReference type="EMBL" id="JAPMXC010000002">
    <property type="protein sequence ID" value="MCY0387940.1"/>
    <property type="molecule type" value="Genomic_DNA"/>
</dbReference>
<dbReference type="Gene3D" id="3.40.640.10">
    <property type="entry name" value="Type I PLP-dependent aspartate aminotransferase-like (Major domain)"/>
    <property type="match status" value="1"/>
</dbReference>
<evidence type="ECO:0000256" key="2">
    <source>
        <dbReference type="ARBA" id="ARBA00022576"/>
    </source>
</evidence>
<proteinExistence type="inferred from homology"/>
<keyword evidence="5 7" id="KW-0670">Pyruvate</keyword>
<dbReference type="InterPro" id="IPR015422">
    <property type="entry name" value="PyrdxlP-dep_Trfase_small"/>
</dbReference>
<dbReference type="Pfam" id="PF00266">
    <property type="entry name" value="Aminotran_5"/>
    <property type="match status" value="1"/>
</dbReference>
<comment type="subunit">
    <text evidence="7">Homodimer.</text>
</comment>
<keyword evidence="10" id="KW-1185">Reference proteome</keyword>
<feature type="modified residue" description="N6-(pyridoxal phosphate)lysine" evidence="7">
    <location>
        <position position="194"/>
    </location>
</feature>
<comment type="function">
    <text evidence="7">Involved in phosphonate degradation.</text>
</comment>
<dbReference type="EC" id="2.6.1.37" evidence="7"/>
<keyword evidence="3 7" id="KW-0808">Transferase</keyword>
<evidence type="ECO:0000256" key="7">
    <source>
        <dbReference type="HAMAP-Rule" id="MF_01376"/>
    </source>
</evidence>
<comment type="caution">
    <text evidence="9">The sequence shown here is derived from an EMBL/GenBank/DDBJ whole genome shotgun (WGS) entry which is preliminary data.</text>
</comment>
<dbReference type="InterPro" id="IPR024169">
    <property type="entry name" value="SP_NH2Trfase/AEP_transaminase"/>
</dbReference>
<keyword evidence="4 7" id="KW-0663">Pyridoxal phosphate</keyword>
<dbReference type="InterPro" id="IPR015424">
    <property type="entry name" value="PyrdxlP-dep_Trfase"/>
</dbReference>
<dbReference type="SUPFAM" id="SSF53383">
    <property type="entry name" value="PLP-dependent transferases"/>
    <property type="match status" value="1"/>
</dbReference>
<evidence type="ECO:0000313" key="9">
    <source>
        <dbReference type="EMBL" id="MCY0387940.1"/>
    </source>
</evidence>
<dbReference type="PANTHER" id="PTHR42778">
    <property type="entry name" value="2-AMINOETHYLPHOSPHONATE--PYRUVATE TRANSAMINASE"/>
    <property type="match status" value="1"/>
</dbReference>
<dbReference type="PIRSF" id="PIRSF000524">
    <property type="entry name" value="SPT"/>
    <property type="match status" value="1"/>
</dbReference>